<evidence type="ECO:0000259" key="5">
    <source>
        <dbReference type="PROSITE" id="PS51178"/>
    </source>
</evidence>
<comment type="caution">
    <text evidence="6">The sequence shown here is derived from an EMBL/GenBank/DDBJ whole genome shotgun (WGS) entry which is preliminary data.</text>
</comment>
<dbReference type="EMBL" id="JAWMWH010000001">
    <property type="protein sequence ID" value="MEJ6400801.1"/>
    <property type="molecule type" value="Genomic_DNA"/>
</dbReference>
<dbReference type="PROSITE" id="PS51178">
    <property type="entry name" value="PASTA"/>
    <property type="match status" value="1"/>
</dbReference>
<dbReference type="Gene3D" id="3.90.1310.10">
    <property type="entry name" value="Penicillin-binding protein 2a (Domain 2)"/>
    <property type="match status" value="1"/>
</dbReference>
<keyword evidence="3 4" id="KW-0472">Membrane</keyword>
<dbReference type="InterPro" id="IPR012338">
    <property type="entry name" value="Beta-lactam/transpept-like"/>
</dbReference>
<comment type="similarity">
    <text evidence="2">Belongs to the transpeptidase family.</text>
</comment>
<dbReference type="PANTHER" id="PTHR30627">
    <property type="entry name" value="PEPTIDOGLYCAN D,D-TRANSPEPTIDASE"/>
    <property type="match status" value="1"/>
</dbReference>
<dbReference type="Gene3D" id="3.30.70.2110">
    <property type="match status" value="1"/>
</dbReference>
<protein>
    <submittedName>
        <fullName evidence="6">Penicillin-binding transpeptidase domain-containing protein</fullName>
    </submittedName>
</protein>
<sequence>MRKGSLIGKRSIKKNRKKYGVSLLWLSLFVFGVMIIRFSYVGIFKNVRDINLTSQAQNLYTQTSVLKSKRGTIYDANNQPIAEDTSTYSMYAVLDKNQKSVDGKPIYVNDKTKVAKVLSKYLPISYKKALKDLNPVNKKAFQVEFGSAGQNISLTTKQKIDAAHLRGINFIQQQSRLYPNGIFASHLIGIASPVTNNKTDSTNLVGQMGIEKAFNNYLTGTNGIKKVQNDVYGYQLPNGVKKDKPAKNGDNIYTTLDYRLQTLLETEMSTVYAQVHPSSMNAVLMNAKTGEILAATQRPTFNATNKEGISNIWRDTLVEDQYEPGSTMKIFTMAAAINSKNYNGNAYYQSGKYNIDGNIVPDWNPNGWGTITYNKGFALSSNVAMAHLEQNMGPSTWLDYVKRFQFLKSVNTGLDGEQAGSIQFRYPIEQANTAFGQGIQVTAMQVMRALSAVSNNGKMLEPRFITKIVNPTTNKVVKSYPKQVVGTPITADTAKQVREHMEDVVYKPYGIGADYKIPGYRVAVKTGTAQVSNGAGGYASGDDSYLYSVAGMAPANDPKYVMYVTMKQPNLNGQKTASQYLAEVFNPVLKRALSEDSATASDSNSVTMPSVISENVSTAKAKLNDAGLQATVIGNGDTVTKQSIVSGEKVFKNRKVLLLTNGSQTMMNLKGWSESDVAVYCQLTGLKLKASGEGSVSSQSIAAGKTIKSNDVLSIKFNK</sequence>
<evidence type="ECO:0000256" key="2">
    <source>
        <dbReference type="ARBA" id="ARBA00007171"/>
    </source>
</evidence>
<evidence type="ECO:0000256" key="3">
    <source>
        <dbReference type="ARBA" id="ARBA00023136"/>
    </source>
</evidence>
<feature type="transmembrane region" description="Helical" evidence="4">
    <location>
        <begin position="21"/>
        <end position="40"/>
    </location>
</feature>
<dbReference type="InterPro" id="IPR036138">
    <property type="entry name" value="PBP_dimer_sf"/>
</dbReference>
<dbReference type="Gene3D" id="3.30.10.20">
    <property type="match status" value="1"/>
</dbReference>
<dbReference type="RefSeq" id="WP_339960600.1">
    <property type="nucleotide sequence ID" value="NZ_JAWMWH010000001.1"/>
</dbReference>
<dbReference type="InterPro" id="IPR001460">
    <property type="entry name" value="PCN-bd_Tpept"/>
</dbReference>
<evidence type="ECO:0000256" key="4">
    <source>
        <dbReference type="SAM" id="Phobius"/>
    </source>
</evidence>
<dbReference type="Pfam" id="PF00905">
    <property type="entry name" value="Transpeptidase"/>
    <property type="match status" value="1"/>
</dbReference>
<dbReference type="InterPro" id="IPR005311">
    <property type="entry name" value="PBP_dimer"/>
</dbReference>
<dbReference type="CDD" id="cd06576">
    <property type="entry name" value="PASTA_Pbp2x-like_1"/>
    <property type="match status" value="1"/>
</dbReference>
<keyword evidence="7" id="KW-1185">Reference proteome</keyword>
<dbReference type="SMART" id="SM00740">
    <property type="entry name" value="PASTA"/>
    <property type="match status" value="2"/>
</dbReference>
<keyword evidence="4" id="KW-1133">Transmembrane helix</keyword>
<reference evidence="6 7" key="1">
    <citation type="submission" date="2023-10" db="EMBL/GenBank/DDBJ databases">
        <title>Nicoliella lavandulae sp. nov. isolated from Lavandula angustifolia flowers.</title>
        <authorList>
            <person name="Alcantara C."/>
            <person name="Zuniga M."/>
            <person name="Landete J.M."/>
            <person name="Monedero V."/>
        </authorList>
    </citation>
    <scope>NUCLEOTIDE SEQUENCE [LARGE SCALE GENOMIC DNA]</scope>
    <source>
        <strain evidence="6 7">Es01</strain>
    </source>
</reference>
<keyword evidence="4" id="KW-0812">Transmembrane</keyword>
<dbReference type="Gene3D" id="2.20.70.70">
    <property type="match status" value="1"/>
</dbReference>
<dbReference type="PANTHER" id="PTHR30627:SF26">
    <property type="entry name" value="PENICILLIN-BINDING PROTEIN 2B"/>
    <property type="match status" value="1"/>
</dbReference>
<evidence type="ECO:0000256" key="1">
    <source>
        <dbReference type="ARBA" id="ARBA00004162"/>
    </source>
</evidence>
<gene>
    <name evidence="6" type="ORF">R4146_06450</name>
</gene>
<dbReference type="Pfam" id="PF03717">
    <property type="entry name" value="PBP_dimer"/>
    <property type="match status" value="1"/>
</dbReference>
<dbReference type="Proteomes" id="UP001370590">
    <property type="component" value="Unassembled WGS sequence"/>
</dbReference>
<dbReference type="CDD" id="cd06575">
    <property type="entry name" value="PASTA_Pbp2x-like_2"/>
    <property type="match status" value="1"/>
</dbReference>
<dbReference type="SUPFAM" id="SSF54184">
    <property type="entry name" value="Penicillin-binding protein 2x (pbp-2x), c-terminal domain"/>
    <property type="match status" value="2"/>
</dbReference>
<dbReference type="InterPro" id="IPR050515">
    <property type="entry name" value="Beta-lactam/transpept"/>
</dbReference>
<proteinExistence type="inferred from homology"/>
<dbReference type="InterPro" id="IPR005543">
    <property type="entry name" value="PASTA_dom"/>
</dbReference>
<evidence type="ECO:0000313" key="7">
    <source>
        <dbReference type="Proteomes" id="UP001370590"/>
    </source>
</evidence>
<dbReference type="SUPFAM" id="SSF56601">
    <property type="entry name" value="beta-lactamase/transpeptidase-like"/>
    <property type="match status" value="1"/>
</dbReference>
<name>A0ABU8SLM4_9LACO</name>
<comment type="subcellular location">
    <subcellularLocation>
        <location evidence="1">Cell membrane</location>
        <topology evidence="1">Single-pass membrane protein</topology>
    </subcellularLocation>
</comment>
<dbReference type="SUPFAM" id="SSF56519">
    <property type="entry name" value="Penicillin binding protein dimerisation domain"/>
    <property type="match status" value="1"/>
</dbReference>
<evidence type="ECO:0000313" key="6">
    <source>
        <dbReference type="EMBL" id="MEJ6400801.1"/>
    </source>
</evidence>
<dbReference type="Pfam" id="PF03793">
    <property type="entry name" value="PASTA"/>
    <property type="match status" value="2"/>
</dbReference>
<organism evidence="6 7">
    <name type="scientific">Nicoliella lavandulae</name>
    <dbReference type="NCBI Taxonomy" id="3082954"/>
    <lineage>
        <taxon>Bacteria</taxon>
        <taxon>Bacillati</taxon>
        <taxon>Bacillota</taxon>
        <taxon>Bacilli</taxon>
        <taxon>Lactobacillales</taxon>
        <taxon>Lactobacillaceae</taxon>
        <taxon>Nicoliella</taxon>
    </lineage>
</organism>
<feature type="domain" description="PASTA" evidence="5">
    <location>
        <begin position="602"/>
        <end position="662"/>
    </location>
</feature>
<dbReference type="Gene3D" id="3.40.710.10">
    <property type="entry name" value="DD-peptidase/beta-lactamase superfamily"/>
    <property type="match status" value="1"/>
</dbReference>
<accession>A0ABU8SLM4</accession>